<sequence length="108" mass="12744">MASFGSIIKPKWTEFEDCNKLWSLEDIYVKDPIEYYVYVSGENAIKYQKEVMKLDDEDIFIPYLFASCIEDEDTDSIQEREIEILKDMIANGCILKYGNIHKRKRCAQ</sequence>
<reference evidence="1" key="2">
    <citation type="submission" date="2015-07" db="EMBL/GenBank/DDBJ databases">
        <title>Plasmids, circular viruses and viroids from rat gut.</title>
        <authorList>
            <person name="Jorgensen T.J."/>
            <person name="Hansen M.A."/>
            <person name="Xu Z."/>
            <person name="Tabak M.A."/>
            <person name="Sorensen S.J."/>
            <person name="Hansen L.H."/>
        </authorList>
    </citation>
    <scope>NUCLEOTIDE SEQUENCE</scope>
    <source>
        <strain evidence="1">RGRH0248</strain>
    </source>
</reference>
<proteinExistence type="predicted"/>
<accession>A0A0H5PXV9</accession>
<organism evidence="1">
    <name type="scientific">uncultured prokaryote</name>
    <dbReference type="NCBI Taxonomy" id="198431"/>
    <lineage>
        <taxon>unclassified sequences</taxon>
        <taxon>environmental samples</taxon>
    </lineage>
</organism>
<protein>
    <submittedName>
        <fullName evidence="1">Uncharacterized protein</fullName>
    </submittedName>
</protein>
<reference evidence="1" key="1">
    <citation type="submission" date="2015-06" db="EMBL/GenBank/DDBJ databases">
        <authorList>
            <person name="Joergensen T."/>
        </authorList>
    </citation>
    <scope>NUCLEOTIDE SEQUENCE</scope>
    <source>
        <strain evidence="1">RGRH0248</strain>
    </source>
</reference>
<evidence type="ECO:0000313" key="1">
    <source>
        <dbReference type="EMBL" id="CRY94413.1"/>
    </source>
</evidence>
<name>A0A0H5PXV9_9ZZZZ</name>
<dbReference type="EMBL" id="LN852921">
    <property type="protein sequence ID" value="CRY94413.1"/>
    <property type="molecule type" value="Genomic_DNA"/>
</dbReference>
<dbReference type="AlphaFoldDB" id="A0A0H5PXV9"/>